<feature type="transmembrane region" description="Helical" evidence="1">
    <location>
        <begin position="47"/>
        <end position="67"/>
    </location>
</feature>
<evidence type="ECO:0000313" key="3">
    <source>
        <dbReference type="EMBL" id="MDN4166417.1"/>
    </source>
</evidence>
<feature type="transmembrane region" description="Helical" evidence="1">
    <location>
        <begin position="225"/>
        <end position="246"/>
    </location>
</feature>
<evidence type="ECO:0000256" key="1">
    <source>
        <dbReference type="SAM" id="Phobius"/>
    </source>
</evidence>
<evidence type="ECO:0000313" key="4">
    <source>
        <dbReference type="Proteomes" id="UP001168552"/>
    </source>
</evidence>
<feature type="transmembrane region" description="Helical" evidence="1">
    <location>
        <begin position="324"/>
        <end position="342"/>
    </location>
</feature>
<keyword evidence="1" id="KW-0472">Membrane</keyword>
<keyword evidence="1" id="KW-0812">Transmembrane</keyword>
<feature type="transmembrane region" description="Helical" evidence="1">
    <location>
        <begin position="194"/>
        <end position="213"/>
    </location>
</feature>
<dbReference type="EMBL" id="JAUHJS010000006">
    <property type="protein sequence ID" value="MDN4166417.1"/>
    <property type="molecule type" value="Genomic_DNA"/>
</dbReference>
<dbReference type="InterPro" id="IPR050879">
    <property type="entry name" value="Acyltransferase_3"/>
</dbReference>
<dbReference type="RefSeq" id="WP_320004953.1">
    <property type="nucleotide sequence ID" value="NZ_JAUHJS010000006.1"/>
</dbReference>
<feature type="domain" description="Acyltransferase 3" evidence="2">
    <location>
        <begin position="12"/>
        <end position="340"/>
    </location>
</feature>
<feature type="transmembrane region" description="Helical" evidence="1">
    <location>
        <begin position="156"/>
        <end position="174"/>
    </location>
</feature>
<feature type="transmembrane region" description="Helical" evidence="1">
    <location>
        <begin position="258"/>
        <end position="279"/>
    </location>
</feature>
<sequence length="380" mass="43565">MTPNSTSGLYYPSLTGLRAVAAWFIFIHHFPPTFMLGAGAMAFTQELHIGVSIFFTLSGFLITDRYLLSDGFSWHPYLRNRIAKVYPVYFLLTVLTFIFIDDSGWKVFLFNITLLRGFFEELKFTGVAQGWTLTVEECFYLLAPILFLLIRKFRGMYLLIPLVFLVVGAVFSFLPELPIAGYPLLRPFSFVLNYTIFGRVFEFLLGMGLALFLKKSSLSNSWKINWRTSLGLGIIAGVVGLLLMLQTETTSYGKEHPFGTFIHNTFLPMGTMLLLWGLIKEKTWLSRFLSTRFMWWMGVSSYSFYLIHMGIIHDGIFVFITKNWWLRVVLLQASAVALFIGFEYPVQQFIKGYDKGKTLLANMTNVFRQVLALFSAKSMN</sequence>
<feature type="transmembrane region" description="Helical" evidence="1">
    <location>
        <begin position="9"/>
        <end position="27"/>
    </location>
</feature>
<organism evidence="3 4">
    <name type="scientific">Shiella aurantiaca</name>
    <dbReference type="NCBI Taxonomy" id="3058365"/>
    <lineage>
        <taxon>Bacteria</taxon>
        <taxon>Pseudomonadati</taxon>
        <taxon>Bacteroidota</taxon>
        <taxon>Cytophagia</taxon>
        <taxon>Cytophagales</taxon>
        <taxon>Shiellaceae</taxon>
        <taxon>Shiella</taxon>
    </lineage>
</organism>
<accession>A0ABT8F7G2</accession>
<dbReference type="Pfam" id="PF01757">
    <property type="entry name" value="Acyl_transf_3"/>
    <property type="match status" value="1"/>
</dbReference>
<keyword evidence="3" id="KW-0012">Acyltransferase</keyword>
<protein>
    <submittedName>
        <fullName evidence="3">Acyltransferase</fullName>
        <ecNumber evidence="3">2.3.-.-</ecNumber>
    </submittedName>
</protein>
<feature type="transmembrane region" description="Helical" evidence="1">
    <location>
        <begin position="128"/>
        <end position="149"/>
    </location>
</feature>
<dbReference type="GO" id="GO:0016746">
    <property type="term" value="F:acyltransferase activity"/>
    <property type="evidence" value="ECO:0007669"/>
    <property type="project" value="UniProtKB-KW"/>
</dbReference>
<keyword evidence="3" id="KW-0808">Transferase</keyword>
<comment type="caution">
    <text evidence="3">The sequence shown here is derived from an EMBL/GenBank/DDBJ whole genome shotgun (WGS) entry which is preliminary data.</text>
</comment>
<name>A0ABT8F7G2_9BACT</name>
<feature type="transmembrane region" description="Helical" evidence="1">
    <location>
        <begin position="291"/>
        <end position="312"/>
    </location>
</feature>
<dbReference type="InterPro" id="IPR002656">
    <property type="entry name" value="Acyl_transf_3_dom"/>
</dbReference>
<keyword evidence="1" id="KW-1133">Transmembrane helix</keyword>
<dbReference type="PANTHER" id="PTHR23028:SF53">
    <property type="entry name" value="ACYL_TRANSF_3 DOMAIN-CONTAINING PROTEIN"/>
    <property type="match status" value="1"/>
</dbReference>
<feature type="transmembrane region" description="Helical" evidence="1">
    <location>
        <begin position="88"/>
        <end position="108"/>
    </location>
</feature>
<gene>
    <name evidence="3" type="ORF">QWY31_12980</name>
</gene>
<dbReference type="Proteomes" id="UP001168552">
    <property type="component" value="Unassembled WGS sequence"/>
</dbReference>
<reference evidence="3" key="1">
    <citation type="submission" date="2023-06" db="EMBL/GenBank/DDBJ databases">
        <title>Cytophagales bacterium Strain LB-30, isolated from soil.</title>
        <authorList>
            <person name="Liu B."/>
        </authorList>
    </citation>
    <scope>NUCLEOTIDE SEQUENCE</scope>
    <source>
        <strain evidence="3">LB-30</strain>
    </source>
</reference>
<dbReference type="PANTHER" id="PTHR23028">
    <property type="entry name" value="ACETYLTRANSFERASE"/>
    <property type="match status" value="1"/>
</dbReference>
<proteinExistence type="predicted"/>
<evidence type="ECO:0000259" key="2">
    <source>
        <dbReference type="Pfam" id="PF01757"/>
    </source>
</evidence>
<dbReference type="EC" id="2.3.-.-" evidence="3"/>
<keyword evidence="4" id="KW-1185">Reference proteome</keyword>